<proteinExistence type="predicted"/>
<dbReference type="GO" id="GO:0006355">
    <property type="term" value="P:regulation of DNA-templated transcription"/>
    <property type="evidence" value="ECO:0007669"/>
    <property type="project" value="InterPro"/>
</dbReference>
<comment type="caution">
    <text evidence="2">The sequence shown here is derived from an EMBL/GenBank/DDBJ whole genome shotgun (WGS) entry which is preliminary data.</text>
</comment>
<gene>
    <name evidence="2" type="ORF">GOARA_029_00050</name>
</gene>
<sequence length="75" mass="8631">MSHLQVREVPEEVHRTLKARAASSGRSLSEYVLLVLKREVAQPTLDEVFERARRFGSVDAGDLIAEILREDRDRR</sequence>
<keyword evidence="3" id="KW-1185">Reference proteome</keyword>
<dbReference type="SUPFAM" id="SSF47598">
    <property type="entry name" value="Ribbon-helix-helix"/>
    <property type="match status" value="1"/>
</dbReference>
<reference evidence="2 3" key="1">
    <citation type="submission" date="2011-11" db="EMBL/GenBank/DDBJ databases">
        <title>Whole genome shotgun sequence of Gordonia araii NBRC 100433.</title>
        <authorList>
            <person name="Yoshida Y."/>
            <person name="Hosoyama A."/>
            <person name="Tsuchikane K."/>
            <person name="Katsumata H."/>
            <person name="Yamazaki S."/>
            <person name="Fujita N."/>
        </authorList>
    </citation>
    <scope>NUCLEOTIDE SEQUENCE [LARGE SCALE GENOMIC DNA]</scope>
    <source>
        <strain evidence="2 3">NBRC 100433</strain>
    </source>
</reference>
<dbReference type="InterPro" id="IPR053853">
    <property type="entry name" value="FitA-like_RHH"/>
</dbReference>
<evidence type="ECO:0000313" key="3">
    <source>
        <dbReference type="Proteomes" id="UP000035088"/>
    </source>
</evidence>
<accession>G7GZW6</accession>
<dbReference type="AlphaFoldDB" id="G7GZW6"/>
<evidence type="ECO:0000313" key="2">
    <source>
        <dbReference type="EMBL" id="GAB09141.1"/>
    </source>
</evidence>
<protein>
    <recommendedName>
        <fullName evidence="1">Antitoxin FitA-like ribbon-helix-helix domain-containing protein</fullName>
    </recommendedName>
</protein>
<dbReference type="Gene3D" id="1.10.1220.10">
    <property type="entry name" value="Met repressor-like"/>
    <property type="match status" value="1"/>
</dbReference>
<feature type="domain" description="Antitoxin FitA-like ribbon-helix-helix" evidence="1">
    <location>
        <begin position="4"/>
        <end position="39"/>
    </location>
</feature>
<dbReference type="STRING" id="1073574.GOARA_029_00050"/>
<dbReference type="InterPro" id="IPR010985">
    <property type="entry name" value="Ribbon_hlx_hlx"/>
</dbReference>
<dbReference type="EMBL" id="BAEE01000029">
    <property type="protein sequence ID" value="GAB09141.1"/>
    <property type="molecule type" value="Genomic_DNA"/>
</dbReference>
<dbReference type="Pfam" id="PF22513">
    <property type="entry name" value="FitA-like_RHH"/>
    <property type="match status" value="1"/>
</dbReference>
<dbReference type="InterPro" id="IPR013321">
    <property type="entry name" value="Arc_rbn_hlx_hlx"/>
</dbReference>
<dbReference type="Proteomes" id="UP000035088">
    <property type="component" value="Unassembled WGS sequence"/>
</dbReference>
<dbReference type="RefSeq" id="WP_007321218.1">
    <property type="nucleotide sequence ID" value="NZ_BAEE01000029.1"/>
</dbReference>
<evidence type="ECO:0000259" key="1">
    <source>
        <dbReference type="Pfam" id="PF22513"/>
    </source>
</evidence>
<organism evidence="2 3">
    <name type="scientific">Gordonia araii NBRC 100433</name>
    <dbReference type="NCBI Taxonomy" id="1073574"/>
    <lineage>
        <taxon>Bacteria</taxon>
        <taxon>Bacillati</taxon>
        <taxon>Actinomycetota</taxon>
        <taxon>Actinomycetes</taxon>
        <taxon>Mycobacteriales</taxon>
        <taxon>Gordoniaceae</taxon>
        <taxon>Gordonia</taxon>
    </lineage>
</organism>
<name>G7GZW6_9ACTN</name>
<dbReference type="OrthoDB" id="7107936at2"/>